<accession>A0A518B279</accession>
<dbReference type="GO" id="GO:0016787">
    <property type="term" value="F:hydrolase activity"/>
    <property type="evidence" value="ECO:0007669"/>
    <property type="project" value="UniProtKB-KW"/>
</dbReference>
<keyword evidence="1" id="KW-0378">Hydrolase</keyword>
<keyword evidence="1" id="KW-0540">Nuclease</keyword>
<dbReference type="EMBL" id="CP036279">
    <property type="protein sequence ID" value="QDU61034.1"/>
    <property type="molecule type" value="Genomic_DNA"/>
</dbReference>
<dbReference type="AlphaFoldDB" id="A0A518B279"/>
<dbReference type="RefSeq" id="WP_145257677.1">
    <property type="nucleotide sequence ID" value="NZ_CP036279.1"/>
</dbReference>
<dbReference type="OrthoDB" id="9779370at2"/>
<evidence type="ECO:0000313" key="2">
    <source>
        <dbReference type="Proteomes" id="UP000317093"/>
    </source>
</evidence>
<organism evidence="1 2">
    <name type="scientific">Kolteria novifilia</name>
    <dbReference type="NCBI Taxonomy" id="2527975"/>
    <lineage>
        <taxon>Bacteria</taxon>
        <taxon>Pseudomonadati</taxon>
        <taxon>Planctomycetota</taxon>
        <taxon>Planctomycetia</taxon>
        <taxon>Kolteriales</taxon>
        <taxon>Kolteriaceae</taxon>
        <taxon>Kolteria</taxon>
    </lineage>
</organism>
<keyword evidence="1" id="KW-0255">Endonuclease</keyword>
<sequence length="197" mass="21332">MLDLSFRLRSESAIAADHGYLLYSALSTLVPRLHQGNGIGVHPIAGRQNGDRNLQLQSWSRMTIRTPETGIGELVGLAGKSLKVGGQSLGIGIPEVWPLVPATSLRARLVTIKGFLDADAFLEAARRQLADLGISNETIATVTRRRTLRIKDKEIVGFELLVEALSAEESIKIQEQGVGGRRHMGCGIFVPMVPRSA</sequence>
<gene>
    <name evidence="1" type="primary">cas6</name>
    <name evidence="1" type="ORF">Pan216_18870</name>
</gene>
<name>A0A518B279_9BACT</name>
<reference evidence="1 2" key="1">
    <citation type="submission" date="2019-02" db="EMBL/GenBank/DDBJ databases">
        <title>Deep-cultivation of Planctomycetes and their phenomic and genomic characterization uncovers novel biology.</title>
        <authorList>
            <person name="Wiegand S."/>
            <person name="Jogler M."/>
            <person name="Boedeker C."/>
            <person name="Pinto D."/>
            <person name="Vollmers J."/>
            <person name="Rivas-Marin E."/>
            <person name="Kohn T."/>
            <person name="Peeters S.H."/>
            <person name="Heuer A."/>
            <person name="Rast P."/>
            <person name="Oberbeckmann S."/>
            <person name="Bunk B."/>
            <person name="Jeske O."/>
            <person name="Meyerdierks A."/>
            <person name="Storesund J.E."/>
            <person name="Kallscheuer N."/>
            <person name="Luecker S."/>
            <person name="Lage O.M."/>
            <person name="Pohl T."/>
            <person name="Merkel B.J."/>
            <person name="Hornburger P."/>
            <person name="Mueller R.-W."/>
            <person name="Bruemmer F."/>
            <person name="Labrenz M."/>
            <person name="Spormann A.M."/>
            <person name="Op den Camp H."/>
            <person name="Overmann J."/>
            <person name="Amann R."/>
            <person name="Jetten M.S.M."/>
            <person name="Mascher T."/>
            <person name="Medema M.H."/>
            <person name="Devos D.P."/>
            <person name="Kaster A.-K."/>
            <person name="Ovreas L."/>
            <person name="Rohde M."/>
            <person name="Galperin M.Y."/>
            <person name="Jogler C."/>
        </authorList>
    </citation>
    <scope>NUCLEOTIDE SEQUENCE [LARGE SCALE GENOMIC DNA]</scope>
    <source>
        <strain evidence="1 2">Pan216</strain>
    </source>
</reference>
<dbReference type="EC" id="3.1.-.-" evidence="1"/>
<evidence type="ECO:0000313" key="1">
    <source>
        <dbReference type="EMBL" id="QDU61034.1"/>
    </source>
</evidence>
<dbReference type="NCBIfam" id="TIGR02807">
    <property type="entry name" value="cas6_cmx6"/>
    <property type="match status" value="1"/>
</dbReference>
<dbReference type="Pfam" id="PF09559">
    <property type="entry name" value="Cas6"/>
    <property type="match status" value="1"/>
</dbReference>
<protein>
    <submittedName>
        <fullName evidence="1">CRISPR-associated endonuclease Cas6</fullName>
        <ecNumber evidence="1">3.1.-.-</ecNumber>
    </submittedName>
</protein>
<proteinExistence type="predicted"/>
<dbReference type="InterPro" id="IPR014174">
    <property type="entry name" value="CRISPR-assoc_prot_Cas6/Cmx6"/>
</dbReference>
<keyword evidence="2" id="KW-1185">Reference proteome</keyword>
<dbReference type="Proteomes" id="UP000317093">
    <property type="component" value="Chromosome"/>
</dbReference>
<dbReference type="KEGG" id="knv:Pan216_18870"/>
<dbReference type="GO" id="GO:0004519">
    <property type="term" value="F:endonuclease activity"/>
    <property type="evidence" value="ECO:0007669"/>
    <property type="project" value="UniProtKB-KW"/>
</dbReference>